<evidence type="ECO:0000313" key="2">
    <source>
        <dbReference type="Proteomes" id="UP000061348"/>
    </source>
</evidence>
<evidence type="ECO:0000313" key="1">
    <source>
        <dbReference type="EMBL" id="KWV87294.1"/>
    </source>
</evidence>
<protein>
    <recommendedName>
        <fullName evidence="3">Lipoprotein</fullName>
    </recommendedName>
</protein>
<gene>
    <name evidence="1" type="ORF">PFLmoz3_03142</name>
</gene>
<sequence>MTAFLARMHRQQSIGTVTLGGCAQRRGVGAFKIRRGGDYLFIQVSQRQAQRQPPVLRGSAQGLGNGLAIADQAAAFS</sequence>
<dbReference type="AlphaFoldDB" id="A0A120G7H5"/>
<name>A0A120G7H5_PSEFL</name>
<accession>A0A120G7H5</accession>
<comment type="caution">
    <text evidence="1">The sequence shown here is derived from an EMBL/GenBank/DDBJ whole genome shotgun (WGS) entry which is preliminary data.</text>
</comment>
<proteinExistence type="predicted"/>
<dbReference type="PROSITE" id="PS51257">
    <property type="entry name" value="PROKAR_LIPOPROTEIN"/>
    <property type="match status" value="1"/>
</dbReference>
<organism evidence="1 2">
    <name type="scientific">Pseudomonas fluorescens</name>
    <dbReference type="NCBI Taxonomy" id="294"/>
    <lineage>
        <taxon>Bacteria</taxon>
        <taxon>Pseudomonadati</taxon>
        <taxon>Pseudomonadota</taxon>
        <taxon>Gammaproteobacteria</taxon>
        <taxon>Pseudomonadales</taxon>
        <taxon>Pseudomonadaceae</taxon>
        <taxon>Pseudomonas</taxon>
    </lineage>
</organism>
<dbReference type="Proteomes" id="UP000061348">
    <property type="component" value="Unassembled WGS sequence"/>
</dbReference>
<reference evidence="1 2" key="1">
    <citation type="submission" date="2015-05" db="EMBL/GenBank/DDBJ databases">
        <title>A genomic and transcriptomic approach to investigate the blue pigment phenotype in Pseudomonas fluorescens.</title>
        <authorList>
            <person name="Andreani N.A."/>
            <person name="Cardazzo B."/>
        </authorList>
    </citation>
    <scope>NUCLEOTIDE SEQUENCE [LARGE SCALE GENOMIC DNA]</scope>
    <source>
        <strain evidence="1 2">Ps_22</strain>
    </source>
</reference>
<evidence type="ECO:0008006" key="3">
    <source>
        <dbReference type="Google" id="ProtNLM"/>
    </source>
</evidence>
<dbReference type="EMBL" id="LCYA01000078">
    <property type="protein sequence ID" value="KWV87294.1"/>
    <property type="molecule type" value="Genomic_DNA"/>
</dbReference>